<reference evidence="2" key="2">
    <citation type="submission" date="2025-08" db="UniProtKB">
        <authorList>
            <consortium name="Ensembl"/>
        </authorList>
    </citation>
    <scope>IDENTIFICATION</scope>
</reference>
<dbReference type="AlphaFoldDB" id="A0A674GNW7"/>
<reference evidence="2 3" key="1">
    <citation type="journal article" date="2010" name="Nature">
        <title>The genome of a songbird.</title>
        <authorList>
            <person name="Warren W.C."/>
            <person name="Clayton D.F."/>
            <person name="Ellegren H."/>
            <person name="Arnold A.P."/>
            <person name="Hillier L.W."/>
            <person name="Kunstner A."/>
            <person name="Searle S."/>
            <person name="White S."/>
            <person name="Vilella A.J."/>
            <person name="Fairley S."/>
            <person name="Heger A."/>
            <person name="Kong L."/>
            <person name="Ponting C.P."/>
            <person name="Jarvis E.D."/>
            <person name="Mello C.V."/>
            <person name="Minx P."/>
            <person name="Lovell P."/>
            <person name="Velho T.A."/>
            <person name="Ferris M."/>
            <person name="Balakrishnan C.N."/>
            <person name="Sinha S."/>
            <person name="Blatti C."/>
            <person name="London S.E."/>
            <person name="Li Y."/>
            <person name="Lin Y.C."/>
            <person name="George J."/>
            <person name="Sweedler J."/>
            <person name="Southey B."/>
            <person name="Gunaratne P."/>
            <person name="Watson M."/>
            <person name="Nam K."/>
            <person name="Backstrom N."/>
            <person name="Smeds L."/>
            <person name="Nabholz B."/>
            <person name="Itoh Y."/>
            <person name="Whitney O."/>
            <person name="Pfenning A.R."/>
            <person name="Howard J."/>
            <person name="Volker M."/>
            <person name="Skinner B.M."/>
            <person name="Griffin D.K."/>
            <person name="Ye L."/>
            <person name="McLaren W.M."/>
            <person name="Flicek P."/>
            <person name="Quesada V."/>
            <person name="Velasco G."/>
            <person name="Lopez-Otin C."/>
            <person name="Puente X.S."/>
            <person name="Olender T."/>
            <person name="Lancet D."/>
            <person name="Smit A.F."/>
            <person name="Hubley R."/>
            <person name="Konkel M.K."/>
            <person name="Walker J.A."/>
            <person name="Batzer M.A."/>
            <person name="Gu W."/>
            <person name="Pollock D.D."/>
            <person name="Chen L."/>
            <person name="Cheng Z."/>
            <person name="Eichler E.E."/>
            <person name="Stapley J."/>
            <person name="Slate J."/>
            <person name="Ekblom R."/>
            <person name="Birkhead T."/>
            <person name="Burke T."/>
            <person name="Burt D."/>
            <person name="Scharff C."/>
            <person name="Adam I."/>
            <person name="Richard H."/>
            <person name="Sultan M."/>
            <person name="Soldatov A."/>
            <person name="Lehrach H."/>
            <person name="Edwards S.V."/>
            <person name="Yang S.P."/>
            <person name="Li X."/>
            <person name="Graves T."/>
            <person name="Fulton L."/>
            <person name="Nelson J."/>
            <person name="Chinwalla A."/>
            <person name="Hou S."/>
            <person name="Mardis E.R."/>
            <person name="Wilson R.K."/>
        </authorList>
    </citation>
    <scope>NUCLEOTIDE SEQUENCE [LARGE SCALE GENOMIC DNA]</scope>
</reference>
<organism evidence="2 3">
    <name type="scientific">Taeniopygia guttata</name>
    <name type="common">Zebra finch</name>
    <name type="synonym">Poephila guttata</name>
    <dbReference type="NCBI Taxonomy" id="59729"/>
    <lineage>
        <taxon>Eukaryota</taxon>
        <taxon>Metazoa</taxon>
        <taxon>Chordata</taxon>
        <taxon>Craniata</taxon>
        <taxon>Vertebrata</taxon>
        <taxon>Euteleostomi</taxon>
        <taxon>Archelosauria</taxon>
        <taxon>Archosauria</taxon>
        <taxon>Dinosauria</taxon>
        <taxon>Saurischia</taxon>
        <taxon>Theropoda</taxon>
        <taxon>Coelurosauria</taxon>
        <taxon>Aves</taxon>
        <taxon>Neognathae</taxon>
        <taxon>Neoaves</taxon>
        <taxon>Telluraves</taxon>
        <taxon>Australaves</taxon>
        <taxon>Passeriformes</taxon>
        <taxon>Passeroidea</taxon>
        <taxon>Estrildidae</taxon>
        <taxon>Estrildinae</taxon>
        <taxon>Taeniopygia</taxon>
    </lineage>
</organism>
<dbReference type="InParanoid" id="A0A674GNW7"/>
<evidence type="ECO:0000313" key="3">
    <source>
        <dbReference type="Proteomes" id="UP000007754"/>
    </source>
</evidence>
<sequence length="104" mass="11570">MIQRAGGLELLSLQPTLRHCCRTPILGATTELGWLHTPKDLREHGDLRGGTGRRGTPQSPEEPLEKRTAPQGCCHCCCTRGISCCQTQHNKFWTFIRGNTCSDH</sequence>
<evidence type="ECO:0000256" key="1">
    <source>
        <dbReference type="SAM" id="MobiDB-lite"/>
    </source>
</evidence>
<name>A0A674GNW7_TAEGU</name>
<proteinExistence type="predicted"/>
<reference evidence="2" key="3">
    <citation type="submission" date="2025-09" db="UniProtKB">
        <authorList>
            <consortium name="Ensembl"/>
        </authorList>
    </citation>
    <scope>IDENTIFICATION</scope>
</reference>
<feature type="region of interest" description="Disordered" evidence="1">
    <location>
        <begin position="39"/>
        <end position="69"/>
    </location>
</feature>
<dbReference type="Proteomes" id="UP000007754">
    <property type="component" value="Chromosome 18"/>
</dbReference>
<keyword evidence="3" id="KW-1185">Reference proteome</keyword>
<accession>A0A674GNW7</accession>
<evidence type="ECO:0000313" key="2">
    <source>
        <dbReference type="Ensembl" id="ENSTGUP00000024146.1"/>
    </source>
</evidence>
<protein>
    <submittedName>
        <fullName evidence="2">Uncharacterized protein</fullName>
    </submittedName>
</protein>
<dbReference type="Ensembl" id="ENSTGUT00000019559.1">
    <property type="protein sequence ID" value="ENSTGUP00000024146.1"/>
    <property type="gene ID" value="ENSTGUG00000024608.1"/>
</dbReference>